<evidence type="ECO:0000313" key="1">
    <source>
        <dbReference type="EMBL" id="RIW11793.1"/>
    </source>
</evidence>
<accession>A0A418PLK6</accession>
<proteinExistence type="predicted"/>
<keyword evidence="2" id="KW-1185">Reference proteome</keyword>
<gene>
    <name evidence="1" type="ORF">D0X99_20235</name>
</gene>
<sequence>MNGFLDHRHDQSLFSLLCKKNNFIPYSDITDYAYFPEAYLQSEIRLPPRILLNSNFPGTILSVRGSNPFFYLIKFFVKKFLKNALPKIYNFYFNKRKVFFNYYS</sequence>
<protein>
    <submittedName>
        <fullName evidence="1">Uncharacterized protein</fullName>
    </submittedName>
</protein>
<comment type="caution">
    <text evidence="1">The sequence shown here is derived from an EMBL/GenBank/DDBJ whole genome shotgun (WGS) entry which is preliminary data.</text>
</comment>
<organism evidence="1 2">
    <name type="scientific">Algoriphagus lacus</name>
    <dbReference type="NCBI Taxonomy" id="2056311"/>
    <lineage>
        <taxon>Bacteria</taxon>
        <taxon>Pseudomonadati</taxon>
        <taxon>Bacteroidota</taxon>
        <taxon>Cytophagia</taxon>
        <taxon>Cytophagales</taxon>
        <taxon>Cyclobacteriaceae</taxon>
        <taxon>Algoriphagus</taxon>
    </lineage>
</organism>
<dbReference type="EMBL" id="QXML01000028">
    <property type="protein sequence ID" value="RIW11793.1"/>
    <property type="molecule type" value="Genomic_DNA"/>
</dbReference>
<dbReference type="AlphaFoldDB" id="A0A418PLK6"/>
<name>A0A418PLK6_9BACT</name>
<reference evidence="1 2" key="1">
    <citation type="submission" date="2018-09" db="EMBL/GenBank/DDBJ databases">
        <authorList>
            <person name="Wang X."/>
            <person name="Du Z."/>
        </authorList>
    </citation>
    <scope>NUCLEOTIDE SEQUENCE [LARGE SCALE GENOMIC DNA]</scope>
    <source>
        <strain evidence="1 2">N3</strain>
    </source>
</reference>
<dbReference type="Proteomes" id="UP000283522">
    <property type="component" value="Unassembled WGS sequence"/>
</dbReference>
<evidence type="ECO:0000313" key="2">
    <source>
        <dbReference type="Proteomes" id="UP000283522"/>
    </source>
</evidence>